<dbReference type="STRING" id="1565605.PG1C_06920"/>
<keyword evidence="1" id="KW-0285">Flavoprotein</keyword>
<evidence type="ECO:0000256" key="6">
    <source>
        <dbReference type="PIRSR" id="PIRSR000331-2"/>
    </source>
</evidence>
<feature type="binding site" evidence="6">
    <location>
        <begin position="153"/>
        <end position="155"/>
    </location>
    <ligand>
        <name>FAD</name>
        <dbReference type="ChEBI" id="CHEBI:57692"/>
    </ligand>
</feature>
<dbReference type="Pfam" id="PF11794">
    <property type="entry name" value="HpaB_N"/>
    <property type="match status" value="1"/>
</dbReference>
<dbReference type="FunFam" id="2.40.110.10:FF:000026">
    <property type="entry name" value="4-hydroxyphenylacetate 3-monooxygenase oxygenase component"/>
    <property type="match status" value="1"/>
</dbReference>
<dbReference type="RefSeq" id="WP_202636788.1">
    <property type="nucleotide sequence ID" value="NZ_CP010554.1"/>
</dbReference>
<keyword evidence="3" id="KW-0560">Oxidoreductase</keyword>
<proteinExistence type="inferred from homology"/>
<dbReference type="Pfam" id="PF03241">
    <property type="entry name" value="HpaB"/>
    <property type="match status" value="1"/>
</dbReference>
<evidence type="ECO:0000256" key="5">
    <source>
        <dbReference type="ARBA" id="ARBA00061227"/>
    </source>
</evidence>
<dbReference type="InterPro" id="IPR036250">
    <property type="entry name" value="AcylCo_DH-like_C"/>
</dbReference>
<dbReference type="GO" id="GO:0016627">
    <property type="term" value="F:oxidoreductase activity, acting on the CH-CH group of donors"/>
    <property type="evidence" value="ECO:0007669"/>
    <property type="project" value="InterPro"/>
</dbReference>
<feature type="domain" description="HpaB/PvcC/4-BUDH C-terminal" evidence="7">
    <location>
        <begin position="285"/>
        <end position="485"/>
    </location>
</feature>
<comment type="similarity">
    <text evidence="5">Belongs to the FADH(2)-utilizing monooxygenase family.</text>
</comment>
<evidence type="ECO:0000256" key="3">
    <source>
        <dbReference type="ARBA" id="ARBA00023002"/>
    </source>
</evidence>
<keyword evidence="4" id="KW-0503">Monooxygenase</keyword>
<sequence length="514" mass="57461">MTQKEATVTRPMTGDEYLESLRDGREVYIFGERVKDVTAHPAFRNSARMTARLYDAMHDPAQNSQLAVPTDTGSGGFTQPFFKAPRNTEDLVKSRDAIAAWQRIGYGWQGRAPDYKASFIASMGAIPEFFGEYEGNARAWYKKTQENLFYWNHAIVNPPIDRNKGSSEIEDICVHVERETDAGIIVSGAKVVATNSALTHQNFVGLYGVPVKDPRFALIFTLPMNSPGLKIICRTSYEYAAAVMGSPFDYPLSSRMDENDSVLVLDKVLVPWENVFAYRDINVVNNFIFGSGFMSRALFHGCTRLAVKLDFITGLFIKATETTGANEFRGVQGRIGEVLAWRNLFWSLSDAMARNPTSWGKDSVQVNAEAASAYRVFAPMAYPMIKDLIEKDLGAALVYLPSHAADFLNPDTRPYLDRFVRGSNGINAENRVKILKLLWDAIGTEFGSRHELYERNYAGNHEDNRIQTLGYATATGQIDKLKGFVDTCLNEYDLNGWKASDLINPTDVSLFGKK</sequence>
<dbReference type="PATRIC" id="fig|1565605.3.peg.1456"/>
<dbReference type="SUPFAM" id="SSF56645">
    <property type="entry name" value="Acyl-CoA dehydrogenase NM domain-like"/>
    <property type="match status" value="1"/>
</dbReference>
<dbReference type="FunFam" id="1.10.3140.10:FF:000001">
    <property type="entry name" value="4-hydroxyphenylacetate 3-monooxygenase oxygenase component"/>
    <property type="match status" value="1"/>
</dbReference>
<name>A0A0C5J8I4_9PROT</name>
<dbReference type="PANTHER" id="PTHR36117">
    <property type="entry name" value="4-HYDROXYPHENYLACETATE 3-MONOOXYGENASE-RELATED"/>
    <property type="match status" value="1"/>
</dbReference>
<dbReference type="SUPFAM" id="SSF47203">
    <property type="entry name" value="Acyl-CoA dehydrogenase C-terminal domain-like"/>
    <property type="match status" value="1"/>
</dbReference>
<reference evidence="9 10" key="1">
    <citation type="journal article" date="2015" name="Genome Announc.">
        <title>Complete Genome Sequence of a Novel Bacterium within the Family Rhodocyclaceae That Degrades Polycyclic Aromatic Hydrocarbons.</title>
        <authorList>
            <person name="Singleton D.R."/>
            <person name="Dickey A.N."/>
            <person name="Scholl E.H."/>
            <person name="Wright F.A."/>
            <person name="Aitken M.D."/>
        </authorList>
    </citation>
    <scope>NUCLEOTIDE SEQUENCE [LARGE SCALE GENOMIC DNA]</scope>
    <source>
        <strain evidence="10">PG1-Ca6</strain>
    </source>
</reference>
<dbReference type="AlphaFoldDB" id="A0A0C5J8I4"/>
<evidence type="ECO:0000256" key="4">
    <source>
        <dbReference type="ARBA" id="ARBA00023033"/>
    </source>
</evidence>
<dbReference type="Proteomes" id="UP000061603">
    <property type="component" value="Chromosome"/>
</dbReference>
<evidence type="ECO:0000259" key="7">
    <source>
        <dbReference type="Pfam" id="PF03241"/>
    </source>
</evidence>
<evidence type="ECO:0000313" key="9">
    <source>
        <dbReference type="EMBL" id="AJP48265.1"/>
    </source>
</evidence>
<dbReference type="InterPro" id="IPR024677">
    <property type="entry name" value="HpaB/PvcC"/>
</dbReference>
<protein>
    <submittedName>
        <fullName evidence="9">Pyoverdin chromophore biosynthetic protein pvcC</fullName>
    </submittedName>
</protein>
<dbReference type="InterPro" id="IPR024674">
    <property type="entry name" value="HpaB/PvcC/4-BUDH_N"/>
</dbReference>
<dbReference type="PIRSF" id="PIRSF500125">
    <property type="entry name" value="4_HPA_large"/>
    <property type="match status" value="1"/>
</dbReference>
<dbReference type="EMBL" id="CP010554">
    <property type="protein sequence ID" value="AJP48265.1"/>
    <property type="molecule type" value="Genomic_DNA"/>
</dbReference>
<evidence type="ECO:0000259" key="8">
    <source>
        <dbReference type="Pfam" id="PF11794"/>
    </source>
</evidence>
<dbReference type="PIRSF" id="PIRSF000331">
    <property type="entry name" value="HpaA_HpaB"/>
    <property type="match status" value="1"/>
</dbReference>
<evidence type="ECO:0000256" key="1">
    <source>
        <dbReference type="ARBA" id="ARBA00022630"/>
    </source>
</evidence>
<organism evidence="9 10">
    <name type="scientific">Rugosibacter aromaticivorans</name>
    <dbReference type="NCBI Taxonomy" id="1565605"/>
    <lineage>
        <taxon>Bacteria</taxon>
        <taxon>Pseudomonadati</taxon>
        <taxon>Pseudomonadota</taxon>
        <taxon>Betaproteobacteria</taxon>
        <taxon>Nitrosomonadales</taxon>
        <taxon>Sterolibacteriaceae</taxon>
        <taxon>Rugosibacter</taxon>
    </lineage>
</organism>
<dbReference type="InterPro" id="IPR046373">
    <property type="entry name" value="Acyl-CoA_Oxase/DH_mid-dom_sf"/>
</dbReference>
<dbReference type="Gene3D" id="1.10.3140.10">
    <property type="entry name" value="4-hydroxybutyryl-coa dehydratase, domain 1"/>
    <property type="match status" value="1"/>
</dbReference>
<dbReference type="InterPro" id="IPR024719">
    <property type="entry name" value="HpaB/PvcC/4-BUDH_C"/>
</dbReference>
<dbReference type="InterPro" id="IPR004925">
    <property type="entry name" value="HpaB/PvcC/4-BUDH"/>
</dbReference>
<dbReference type="PANTHER" id="PTHR36117:SF3">
    <property type="entry name" value="4-HYDROXYPHENYLACETATE 3-MONOOXYGENASE-RELATED"/>
    <property type="match status" value="1"/>
</dbReference>
<keyword evidence="2 6" id="KW-0274">FAD</keyword>
<feature type="binding site" evidence="6">
    <location>
        <position position="194"/>
    </location>
    <ligand>
        <name>FAD</name>
        <dbReference type="ChEBI" id="CHEBI:57692"/>
    </ligand>
</feature>
<evidence type="ECO:0000256" key="2">
    <source>
        <dbReference type="ARBA" id="ARBA00022827"/>
    </source>
</evidence>
<gene>
    <name evidence="9" type="ORF">PG1C_06920</name>
</gene>
<accession>A0A0C5J8I4</accession>
<feature type="domain" description="HpaB/PvcC/4-BUDH N-terminal" evidence="8">
    <location>
        <begin position="13"/>
        <end position="276"/>
    </location>
</feature>
<dbReference type="Gene3D" id="1.20.140.10">
    <property type="entry name" value="Butyryl-CoA Dehydrogenase, subunit A, domain 3"/>
    <property type="match status" value="1"/>
</dbReference>
<evidence type="ECO:0000313" key="10">
    <source>
        <dbReference type="Proteomes" id="UP000061603"/>
    </source>
</evidence>
<dbReference type="GO" id="GO:0016712">
    <property type="term" value="F:oxidoreductase activity, acting on paired donors, with incorporation or reduction of molecular oxygen, reduced flavin or flavoprotein as one donor, and incorporation of one atom of oxygen"/>
    <property type="evidence" value="ECO:0007669"/>
    <property type="project" value="UniProtKB-ARBA"/>
</dbReference>
<dbReference type="KEGG" id="rbu:PG1C_06920"/>
<dbReference type="InterPro" id="IPR009100">
    <property type="entry name" value="AcylCoA_DH/oxidase_NM_dom_sf"/>
</dbReference>
<dbReference type="Gene3D" id="2.40.110.10">
    <property type="entry name" value="Butyryl-CoA Dehydrogenase, subunit A, domain 2"/>
    <property type="match status" value="1"/>
</dbReference>
<keyword evidence="10" id="KW-1185">Reference proteome</keyword>
<dbReference type="HOGENOM" id="CLU_023920_2_1_4"/>